<dbReference type="InterPro" id="IPR018357">
    <property type="entry name" value="Hexapep_transf_CS"/>
</dbReference>
<dbReference type="EMBL" id="BMHC01000014">
    <property type="protein sequence ID" value="GGI29200.1"/>
    <property type="molecule type" value="Genomic_DNA"/>
</dbReference>
<keyword evidence="2" id="KW-0808">Transferase</keyword>
<evidence type="ECO:0000256" key="5">
    <source>
        <dbReference type="PIRSR" id="PIRSR620019-1"/>
    </source>
</evidence>
<dbReference type="Gene3D" id="2.160.10.10">
    <property type="entry name" value="Hexapeptide repeat proteins"/>
    <property type="match status" value="1"/>
</dbReference>
<dbReference type="OrthoDB" id="9815592at2"/>
<proteinExistence type="inferred from homology"/>
<evidence type="ECO:0000256" key="4">
    <source>
        <dbReference type="ARBA" id="ARBA00023315"/>
    </source>
</evidence>
<dbReference type="InterPro" id="IPR001451">
    <property type="entry name" value="Hexapep"/>
</dbReference>
<evidence type="ECO:0000313" key="8">
    <source>
        <dbReference type="EMBL" id="GGI29200.1"/>
    </source>
</evidence>
<dbReference type="PANTHER" id="PTHR43300:SF7">
    <property type="entry name" value="UDP-N-ACETYLBACILLOSAMINE N-ACETYLTRANSFERASE"/>
    <property type="match status" value="1"/>
</dbReference>
<dbReference type="Proteomes" id="UP000593880">
    <property type="component" value="Chromosome"/>
</dbReference>
<name>A0A410V4N6_9BRAD</name>
<dbReference type="PROSITE" id="PS00101">
    <property type="entry name" value="HEXAPEP_TRANSFERASES"/>
    <property type="match status" value="1"/>
</dbReference>
<dbReference type="Gene3D" id="3.40.50.20">
    <property type="match status" value="1"/>
</dbReference>
<comment type="similarity">
    <text evidence="1">Belongs to the transferase hexapeptide repeat family.</text>
</comment>
<dbReference type="GO" id="GO:0016746">
    <property type="term" value="F:acyltransferase activity"/>
    <property type="evidence" value="ECO:0007669"/>
    <property type="project" value="UniProtKB-KW"/>
</dbReference>
<dbReference type="InterPro" id="IPR041561">
    <property type="entry name" value="PglD_N"/>
</dbReference>
<keyword evidence="3" id="KW-0677">Repeat</keyword>
<dbReference type="NCBIfam" id="TIGR03570">
    <property type="entry name" value="NeuD_NnaD"/>
    <property type="match status" value="1"/>
</dbReference>
<evidence type="ECO:0000313" key="10">
    <source>
        <dbReference type="Proteomes" id="UP000593880"/>
    </source>
</evidence>
<evidence type="ECO:0000313" key="11">
    <source>
        <dbReference type="Proteomes" id="UP000625079"/>
    </source>
</evidence>
<dbReference type="InterPro" id="IPR020019">
    <property type="entry name" value="AcTrfase_PglD-like"/>
</dbReference>
<organism evidence="8 11">
    <name type="scientific">Bradyrhizobium guangdongense</name>
    <dbReference type="NCBI Taxonomy" id="1325090"/>
    <lineage>
        <taxon>Bacteria</taxon>
        <taxon>Pseudomonadati</taxon>
        <taxon>Pseudomonadota</taxon>
        <taxon>Alphaproteobacteria</taxon>
        <taxon>Hyphomicrobiales</taxon>
        <taxon>Nitrobacteraceae</taxon>
        <taxon>Bradyrhizobium</taxon>
    </lineage>
</organism>
<feature type="site" description="Increases basicity of active site His" evidence="5">
    <location>
        <position position="144"/>
    </location>
</feature>
<dbReference type="Proteomes" id="UP000625079">
    <property type="component" value="Unassembled WGS sequence"/>
</dbReference>
<sequence length="208" mass="20730">MSLIVLCAGGHARVIIEALLSRGIHPAAAADRDATRLGEVIGGVKITGSDDDVLKMAADTVELANGLGNRASRTDSGLSGRRLLFDRFAARGYKFPVIAHASAVIASDAQLGDGAQVMAGAVIQPAARLGRNTLINTRAVVEHDCMVGDHAHVAPGAVLCGGVSIGESVHIGAGAVVLVGVKVGAGAVVAAGAVVTRDVAAGGFSGNE</sequence>
<dbReference type="InterPro" id="IPR011004">
    <property type="entry name" value="Trimer_LpxA-like_sf"/>
</dbReference>
<dbReference type="CDD" id="cd03360">
    <property type="entry name" value="LbH_AT_putative"/>
    <property type="match status" value="1"/>
</dbReference>
<feature type="domain" description="PglD N-terminal" evidence="7">
    <location>
        <begin position="3"/>
        <end position="73"/>
    </location>
</feature>
<feature type="active site" description="Proton acceptor" evidence="5">
    <location>
        <position position="143"/>
    </location>
</feature>
<evidence type="ECO:0000313" key="9">
    <source>
        <dbReference type="EMBL" id="QOZ59681.1"/>
    </source>
</evidence>
<dbReference type="SUPFAM" id="SSF51161">
    <property type="entry name" value="Trimeric LpxA-like enzymes"/>
    <property type="match status" value="1"/>
</dbReference>
<reference evidence="8" key="1">
    <citation type="journal article" date="2014" name="Int. J. Syst. Evol. Microbiol.">
        <title>Complete genome sequence of Corynebacterium casei LMG S-19264T (=DSM 44701T), isolated from a smear-ripened cheese.</title>
        <authorList>
            <consortium name="US DOE Joint Genome Institute (JGI-PGF)"/>
            <person name="Walter F."/>
            <person name="Albersmeier A."/>
            <person name="Kalinowski J."/>
            <person name="Ruckert C."/>
        </authorList>
    </citation>
    <scope>NUCLEOTIDE SEQUENCE</scope>
    <source>
        <strain evidence="8">CGMCC 1.15034</strain>
    </source>
</reference>
<dbReference type="PANTHER" id="PTHR43300">
    <property type="entry name" value="ACETYLTRANSFERASE"/>
    <property type="match status" value="1"/>
</dbReference>
<dbReference type="EMBL" id="CP030057">
    <property type="protein sequence ID" value="QOZ59681.1"/>
    <property type="molecule type" value="Genomic_DNA"/>
</dbReference>
<evidence type="ECO:0000256" key="1">
    <source>
        <dbReference type="ARBA" id="ARBA00007274"/>
    </source>
</evidence>
<dbReference type="AlphaFoldDB" id="A0A410V4N6"/>
<feature type="binding site" evidence="6">
    <location>
        <position position="152"/>
    </location>
    <ligand>
        <name>acetyl-CoA</name>
        <dbReference type="ChEBI" id="CHEBI:57288"/>
    </ligand>
</feature>
<dbReference type="Pfam" id="PF14602">
    <property type="entry name" value="Hexapep_2"/>
    <property type="match status" value="1"/>
</dbReference>
<evidence type="ECO:0000256" key="6">
    <source>
        <dbReference type="PIRSR" id="PIRSR620019-2"/>
    </source>
</evidence>
<dbReference type="RefSeq" id="WP_128965285.1">
    <property type="nucleotide sequence ID" value="NZ_BMHC01000014.1"/>
</dbReference>
<reference evidence="8" key="3">
    <citation type="submission" date="2022-12" db="EMBL/GenBank/DDBJ databases">
        <authorList>
            <person name="Sun Q."/>
            <person name="Zhou Y."/>
        </authorList>
    </citation>
    <scope>NUCLEOTIDE SEQUENCE</scope>
    <source>
        <strain evidence="8">CGMCC 1.15034</strain>
    </source>
</reference>
<evidence type="ECO:0000256" key="3">
    <source>
        <dbReference type="ARBA" id="ARBA00022737"/>
    </source>
</evidence>
<keyword evidence="4" id="KW-0012">Acyltransferase</keyword>
<accession>A0A410V4N6</accession>
<feature type="binding site" evidence="6">
    <location>
        <position position="68"/>
    </location>
    <ligand>
        <name>substrate</name>
    </ligand>
</feature>
<protein>
    <submittedName>
        <fullName evidence="9">Sugar acetyltransferase</fullName>
    </submittedName>
</protein>
<evidence type="ECO:0000256" key="2">
    <source>
        <dbReference type="ARBA" id="ARBA00022679"/>
    </source>
</evidence>
<keyword evidence="10" id="KW-1185">Reference proteome</keyword>
<dbReference type="Pfam" id="PF17836">
    <property type="entry name" value="PglD_N"/>
    <property type="match status" value="1"/>
</dbReference>
<dbReference type="Pfam" id="PF00132">
    <property type="entry name" value="Hexapep"/>
    <property type="match status" value="1"/>
</dbReference>
<reference evidence="9 10" key="2">
    <citation type="submission" date="2018-06" db="EMBL/GenBank/DDBJ databases">
        <title>Comparative genomics of rhizobia nodulating Arachis hypogaea in China.</title>
        <authorList>
            <person name="Li Y."/>
        </authorList>
    </citation>
    <scope>NUCLEOTIDE SEQUENCE [LARGE SCALE GENOMIC DNA]</scope>
    <source>
        <strain evidence="9 10">CCBAU 51658</strain>
    </source>
</reference>
<evidence type="ECO:0000259" key="7">
    <source>
        <dbReference type="Pfam" id="PF17836"/>
    </source>
</evidence>
<gene>
    <name evidence="8" type="ORF">GCM10010987_53220</name>
    <name evidence="9" type="ORF">XH86_13780</name>
</gene>
<dbReference type="InterPro" id="IPR050179">
    <property type="entry name" value="Trans_hexapeptide_repeat"/>
</dbReference>